<keyword evidence="2" id="KW-1185">Reference proteome</keyword>
<dbReference type="Proteomes" id="UP001234297">
    <property type="component" value="Chromosome 12"/>
</dbReference>
<accession>A0ACC2K610</accession>
<gene>
    <name evidence="1" type="ORF">MRB53_035833</name>
</gene>
<proteinExistence type="predicted"/>
<reference evidence="1 2" key="1">
    <citation type="journal article" date="2022" name="Hortic Res">
        <title>A haplotype resolved chromosomal level avocado genome allows analysis of novel avocado genes.</title>
        <authorList>
            <person name="Nath O."/>
            <person name="Fletcher S.J."/>
            <person name="Hayward A."/>
            <person name="Shaw L.M."/>
            <person name="Masouleh A.K."/>
            <person name="Furtado A."/>
            <person name="Henry R.J."/>
            <person name="Mitter N."/>
        </authorList>
    </citation>
    <scope>NUCLEOTIDE SEQUENCE [LARGE SCALE GENOMIC DNA]</scope>
    <source>
        <strain evidence="2">cv. Hass</strain>
    </source>
</reference>
<sequence length="217" mass="24328">MLILARGTSPAISRSVHELPMQGRYDQWIANFRRVFKDSTEKAHRFQIFTANVKFIEAFNRAGHSYNLSINAFAYLTNEEFIVTHNGFRTPQERSSSKSNSFMYENITDIPPSVDWRESGDQLWKGLTKSKGVTSVSLSEQELVDCDRGDHGCQGGFVKFAFEYIRESGGLSAESRCPYEGIGTFCDDTKIAVDAGKISGYEDVPANENALMQAVRP</sequence>
<evidence type="ECO:0000313" key="2">
    <source>
        <dbReference type="Proteomes" id="UP001234297"/>
    </source>
</evidence>
<protein>
    <submittedName>
        <fullName evidence="1">Uncharacterized protein</fullName>
    </submittedName>
</protein>
<comment type="caution">
    <text evidence="1">The sequence shown here is derived from an EMBL/GenBank/DDBJ whole genome shotgun (WGS) entry which is preliminary data.</text>
</comment>
<organism evidence="1 2">
    <name type="scientific">Persea americana</name>
    <name type="common">Avocado</name>
    <dbReference type="NCBI Taxonomy" id="3435"/>
    <lineage>
        <taxon>Eukaryota</taxon>
        <taxon>Viridiplantae</taxon>
        <taxon>Streptophyta</taxon>
        <taxon>Embryophyta</taxon>
        <taxon>Tracheophyta</taxon>
        <taxon>Spermatophyta</taxon>
        <taxon>Magnoliopsida</taxon>
        <taxon>Magnoliidae</taxon>
        <taxon>Laurales</taxon>
        <taxon>Lauraceae</taxon>
        <taxon>Persea</taxon>
    </lineage>
</organism>
<evidence type="ECO:0000313" key="1">
    <source>
        <dbReference type="EMBL" id="KAJ8616461.1"/>
    </source>
</evidence>
<dbReference type="EMBL" id="CM056820">
    <property type="protein sequence ID" value="KAJ8616461.1"/>
    <property type="molecule type" value="Genomic_DNA"/>
</dbReference>
<name>A0ACC2K610_PERAE</name>